<dbReference type="InterPro" id="IPR052104">
    <property type="entry name" value="Mito_Release_Factor_mL62"/>
</dbReference>
<dbReference type="GO" id="GO:0016150">
    <property type="term" value="F:translation release factor activity, codon nonspecific"/>
    <property type="evidence" value="ECO:0007669"/>
    <property type="project" value="TreeGrafter"/>
</dbReference>
<evidence type="ECO:0000256" key="1">
    <source>
        <dbReference type="ARBA" id="ARBA00010835"/>
    </source>
</evidence>
<feature type="region of interest" description="Disordered" evidence="2">
    <location>
        <begin position="173"/>
        <end position="194"/>
    </location>
</feature>
<evidence type="ECO:0000313" key="5">
    <source>
        <dbReference type="Proteomes" id="UP000664132"/>
    </source>
</evidence>
<feature type="domain" description="Prokaryotic-type class I peptide chain release factors" evidence="3">
    <location>
        <begin position="55"/>
        <end position="185"/>
    </location>
</feature>
<dbReference type="Gene3D" id="3.30.160.20">
    <property type="match status" value="1"/>
</dbReference>
<dbReference type="GO" id="GO:0005762">
    <property type="term" value="C:mitochondrial large ribosomal subunit"/>
    <property type="evidence" value="ECO:0007669"/>
    <property type="project" value="TreeGrafter"/>
</dbReference>
<organism evidence="4 5">
    <name type="scientific">Cadophora malorum</name>
    <dbReference type="NCBI Taxonomy" id="108018"/>
    <lineage>
        <taxon>Eukaryota</taxon>
        <taxon>Fungi</taxon>
        <taxon>Dikarya</taxon>
        <taxon>Ascomycota</taxon>
        <taxon>Pezizomycotina</taxon>
        <taxon>Leotiomycetes</taxon>
        <taxon>Helotiales</taxon>
        <taxon>Ploettnerulaceae</taxon>
        <taxon>Cadophora</taxon>
    </lineage>
</organism>
<dbReference type="Pfam" id="PF00472">
    <property type="entry name" value="RF-1"/>
    <property type="match status" value="1"/>
</dbReference>
<dbReference type="InterPro" id="IPR000352">
    <property type="entry name" value="Pep_chain_release_fac_I"/>
</dbReference>
<evidence type="ECO:0000259" key="3">
    <source>
        <dbReference type="Pfam" id="PF00472"/>
    </source>
</evidence>
<evidence type="ECO:0000256" key="2">
    <source>
        <dbReference type="SAM" id="MobiDB-lite"/>
    </source>
</evidence>
<dbReference type="GO" id="GO:0070126">
    <property type="term" value="P:mitochondrial translational termination"/>
    <property type="evidence" value="ECO:0007669"/>
    <property type="project" value="TreeGrafter"/>
</dbReference>
<dbReference type="Proteomes" id="UP000664132">
    <property type="component" value="Unassembled WGS sequence"/>
</dbReference>
<dbReference type="OrthoDB" id="270639at2759"/>
<name>A0A8H7W8R6_9HELO</name>
<dbReference type="EMBL" id="JAFJYH010000066">
    <property type="protein sequence ID" value="KAG4421390.1"/>
    <property type="molecule type" value="Genomic_DNA"/>
</dbReference>
<evidence type="ECO:0000313" key="4">
    <source>
        <dbReference type="EMBL" id="KAG4421390.1"/>
    </source>
</evidence>
<dbReference type="PANTHER" id="PTHR11075:SF54">
    <property type="entry name" value="LARGE RIBOSOMAL SUBUNIT PROTEIN ML62"/>
    <property type="match status" value="1"/>
</dbReference>
<sequence length="194" mass="22115">MLQYRTLQPLSSQLRRQLSLFRNPRVYSSQSGNDSEAAELNAAREWFQHFNKSTIPAKLGQTTYSRSSGPGGQKVNKTSSKATTVWPIYALQGHIPKVLHQGLRNSNYYVASSDSISIQCDTTRSQTGNRDETFTRLHDEVTRIYKKRVPGITSPEQRQKIEHLKKVENTVRLKMKKMHGDKKRSRRGGSNHGD</sequence>
<proteinExistence type="inferred from homology"/>
<dbReference type="SUPFAM" id="SSF75620">
    <property type="entry name" value="Release factor"/>
    <property type="match status" value="1"/>
</dbReference>
<gene>
    <name evidence="4" type="ORF">IFR04_005449</name>
</gene>
<dbReference type="AlphaFoldDB" id="A0A8H7W8R6"/>
<dbReference type="GO" id="GO:0004045">
    <property type="term" value="F:peptidyl-tRNA hydrolase activity"/>
    <property type="evidence" value="ECO:0007669"/>
    <property type="project" value="TreeGrafter"/>
</dbReference>
<reference evidence="4" key="1">
    <citation type="submission" date="2021-02" db="EMBL/GenBank/DDBJ databases">
        <title>Genome sequence Cadophora malorum strain M34.</title>
        <authorList>
            <person name="Stefanovic E."/>
            <person name="Vu D."/>
            <person name="Scully C."/>
            <person name="Dijksterhuis J."/>
            <person name="Roader J."/>
            <person name="Houbraken J."/>
        </authorList>
    </citation>
    <scope>NUCLEOTIDE SEQUENCE</scope>
    <source>
        <strain evidence="4">M34</strain>
    </source>
</reference>
<dbReference type="PANTHER" id="PTHR11075">
    <property type="entry name" value="PEPTIDE CHAIN RELEASE FACTOR"/>
    <property type="match status" value="1"/>
</dbReference>
<comment type="similarity">
    <text evidence="1">Belongs to the prokaryotic/mitochondrial release factor family.</text>
</comment>
<protein>
    <recommendedName>
        <fullName evidence="3">Prokaryotic-type class I peptide chain release factors domain-containing protein</fullName>
    </recommendedName>
</protein>
<keyword evidence="5" id="KW-1185">Reference proteome</keyword>
<comment type="caution">
    <text evidence="4">The sequence shown here is derived from an EMBL/GenBank/DDBJ whole genome shotgun (WGS) entry which is preliminary data.</text>
</comment>
<dbReference type="InterPro" id="IPR045853">
    <property type="entry name" value="Pep_chain_release_fac_I_sf"/>
</dbReference>
<accession>A0A8H7W8R6</accession>